<dbReference type="InterPro" id="IPR050905">
    <property type="entry name" value="Plant_NBS-LRR"/>
</dbReference>
<dbReference type="SUPFAM" id="SSF52047">
    <property type="entry name" value="RNI-like"/>
    <property type="match status" value="3"/>
</dbReference>
<dbReference type="InterPro" id="IPR003591">
    <property type="entry name" value="Leu-rich_rpt_typical-subtyp"/>
</dbReference>
<dbReference type="InterPro" id="IPR057135">
    <property type="entry name" value="At4g27190-like_LRR"/>
</dbReference>
<accession>A0ABM4AFR5</accession>
<feature type="domain" description="Disease resistance protein At4g27190-like leucine-rich repeats" evidence="4">
    <location>
        <begin position="382"/>
        <end position="483"/>
    </location>
</feature>
<keyword evidence="3" id="KW-0611">Plant defense</keyword>
<dbReference type="Pfam" id="PF23598">
    <property type="entry name" value="LRR_14"/>
    <property type="match status" value="1"/>
</dbReference>
<dbReference type="InterPro" id="IPR032675">
    <property type="entry name" value="LRR_dom_sf"/>
</dbReference>
<feature type="domain" description="Disease resistance protein At4g27190-like leucine-rich repeats" evidence="4">
    <location>
        <begin position="1204"/>
        <end position="1329"/>
    </location>
</feature>
<evidence type="ECO:0000259" key="4">
    <source>
        <dbReference type="Pfam" id="PF23247"/>
    </source>
</evidence>
<name>A0ABM4AFR5_ZIZJJ</name>
<dbReference type="RefSeq" id="XP_060675581.1">
    <property type="nucleotide sequence ID" value="XM_060819598.1"/>
</dbReference>
<reference evidence="7" key="1">
    <citation type="submission" date="2025-08" db="UniProtKB">
        <authorList>
            <consortium name="RefSeq"/>
        </authorList>
    </citation>
    <scope>IDENTIFICATION</scope>
    <source>
        <tissue evidence="7">Seedling</tissue>
    </source>
</reference>
<dbReference type="Proteomes" id="UP001652623">
    <property type="component" value="Chromosome 8"/>
</dbReference>
<dbReference type="SUPFAM" id="SSF52058">
    <property type="entry name" value="L domain-like"/>
    <property type="match status" value="1"/>
</dbReference>
<keyword evidence="6" id="KW-1185">Reference proteome</keyword>
<dbReference type="InterPro" id="IPR055414">
    <property type="entry name" value="LRR_R13L4/SHOC2-like"/>
</dbReference>
<dbReference type="SMART" id="SM00369">
    <property type="entry name" value="LRR_TYP"/>
    <property type="match status" value="4"/>
</dbReference>
<evidence type="ECO:0000313" key="6">
    <source>
        <dbReference type="Proteomes" id="UP001652623"/>
    </source>
</evidence>
<organism evidence="6 7">
    <name type="scientific">Ziziphus jujuba</name>
    <name type="common">Chinese jujube</name>
    <name type="synonym">Ziziphus sativa</name>
    <dbReference type="NCBI Taxonomy" id="326968"/>
    <lineage>
        <taxon>Eukaryota</taxon>
        <taxon>Viridiplantae</taxon>
        <taxon>Streptophyta</taxon>
        <taxon>Embryophyta</taxon>
        <taxon>Tracheophyta</taxon>
        <taxon>Spermatophyta</taxon>
        <taxon>Magnoliopsida</taxon>
        <taxon>eudicotyledons</taxon>
        <taxon>Gunneridae</taxon>
        <taxon>Pentapetalae</taxon>
        <taxon>rosids</taxon>
        <taxon>fabids</taxon>
        <taxon>Rosales</taxon>
        <taxon>Rhamnaceae</taxon>
        <taxon>Paliureae</taxon>
        <taxon>Ziziphus</taxon>
    </lineage>
</organism>
<keyword evidence="2" id="KW-0677">Repeat</keyword>
<keyword evidence="1" id="KW-0433">Leucine-rich repeat</keyword>
<feature type="domain" description="Disease resistance R13L4/SHOC-2-like LRR" evidence="5">
    <location>
        <begin position="125"/>
        <end position="277"/>
    </location>
</feature>
<protein>
    <submittedName>
        <fullName evidence="7">Uncharacterized protein LOC125421339</fullName>
    </submittedName>
</protein>
<feature type="domain" description="Disease resistance protein At4g27190-like leucine-rich repeats" evidence="4">
    <location>
        <begin position="506"/>
        <end position="575"/>
    </location>
</feature>
<dbReference type="GeneID" id="125421339"/>
<evidence type="ECO:0000259" key="5">
    <source>
        <dbReference type="Pfam" id="PF23598"/>
    </source>
</evidence>
<feature type="domain" description="Disease resistance protein At4g27190-like leucine-rich repeats" evidence="4">
    <location>
        <begin position="623"/>
        <end position="768"/>
    </location>
</feature>
<sequence>MGWGILKKTRELQDARVKVHSLIDELKDRALLLDGDEHHTVKMHDIIRDVAISIARKSHFYCFTDDSEVRCLENEVLQKSKVILPLYGNVAELLREGLEYKQLKLIWLQQREASQIPDKFFEITKNLRVLYLGSNERLEKLPSSLCSLRHLRTLILSCQNVEDISMIGGLKNLEILDLSACGIEELPREVGKLPCLRMLDLRGCTQLKIIQPDVISNLKSLEELYVVNSFSDWDGQVQGVNGDQRNASLDELKLLKRLTTLHLKIVDIEVLPKDLFRSIELKQYQISIGCPLTDMLIDYSSRCLELRLDENKLLDDYGLERLLASTQTLCLDGLQGARNVVYELDKDGFPDLKQFKLKDNRTIQCFVKSTEQIHACSVFENLETLQLDNLENLQKISDGKLTKESFKRLRIIKVSNCNVLKNLLPFPMSKLEKIKIEDCGMMEEIVSDHEEEEHMSKEVIGDFPQLRSLKLKNVPRLKSFCSKLKKIQRSEKGKQPMDVDNSVKTLLSGKLVFLPVLEELELFNCNDLTRIWDDQTLPSSAYFHNLTNLRVEYCHSLEYLFSSAVIYDLGRLTTFSSEIDIDFPVLTKLCMEYCPEFSTFISKSEDEKLLSLFNEKVAFPSLKNLEIRAMNKLRMIANNADVFCKLEKLQIFHCNNVMKIFGSGMQRALGSIRSLDISFCDMLEEVFEMRTSSFEEITHDTISAQLIHLSLSYLPKLRYVWNKDPQGTITFTHLEDVVVMECPSLKSIFPLSIAKGLSKLRKLSLFFCGIEQIVEAVRTTVPVPPEFVFPLLEEIELEFMKNLVRFYPGPHTSIWPSLTSLVLKSCEKVKVLASELSRFQEELAHNDHDDSPITLVPLFLTKVIHFPQLRSIELSDCLNMKEIVRTSEKMNKMPFPKLDYLGIKNLGRLTTFSSEIYIDFPVLTKLFMENCPQFSTFISKSREEKQPSLFNEKVAFPSLKKLQIRAMNNLKMIANNTDAFCTLEELGIFSCDNVMKIFGSGKQRALGSLRKLDIRSCDILEEVFEIQTSSFEEITHDTVSAPLICLILSDLPKLRYVWKNDPHGAITFTHLEDVVVMECPSLKSIFPLSIAKDLSKLRKLFLSFCGIEQIVEAVGTTVSVPPEFVFTQLEEMKLYHLENLACIYPGLHTSSWPSLTTLVVKKCEKVKVLEFSCFQHKRVHHDHDNSPIPQVPLFFTKFDSFPNLKQLELLECNLERAWDGELLPKSPSFSKLTSLHVRGCGFLKNLFSSAVAANSKQLQSLKITDCKLIEEVMSKNGKVDKVEFTGLKLLNFKNLPNLVSFSTEIFTEFPLLTEVSINRCPMFKSFVSKLEDKDCATMTSLFNDKVAFPSLQSVEIKGLVELKMIWQYRLKETPQSKKVGNK</sequence>
<gene>
    <name evidence="7" type="primary">LOC125421339</name>
</gene>
<dbReference type="Pfam" id="PF23247">
    <property type="entry name" value="LRR_RPS2"/>
    <property type="match status" value="5"/>
</dbReference>
<evidence type="ECO:0000256" key="2">
    <source>
        <dbReference type="ARBA" id="ARBA00022737"/>
    </source>
</evidence>
<dbReference type="Gene3D" id="3.80.10.10">
    <property type="entry name" value="Ribonuclease Inhibitor"/>
    <property type="match status" value="6"/>
</dbReference>
<evidence type="ECO:0000256" key="1">
    <source>
        <dbReference type="ARBA" id="ARBA00022614"/>
    </source>
</evidence>
<dbReference type="PANTHER" id="PTHR33463:SF203">
    <property type="entry name" value="AAA+ ATPASE DOMAIN-CONTAINING PROTEIN"/>
    <property type="match status" value="1"/>
</dbReference>
<dbReference type="PANTHER" id="PTHR33463">
    <property type="entry name" value="NB-ARC DOMAIN-CONTAINING PROTEIN-RELATED"/>
    <property type="match status" value="1"/>
</dbReference>
<proteinExistence type="predicted"/>
<evidence type="ECO:0000313" key="7">
    <source>
        <dbReference type="RefSeq" id="XP_060675581.1"/>
    </source>
</evidence>
<feature type="domain" description="Disease resistance protein At4g27190-like leucine-rich repeats" evidence="4">
    <location>
        <begin position="977"/>
        <end position="1105"/>
    </location>
</feature>
<evidence type="ECO:0000256" key="3">
    <source>
        <dbReference type="ARBA" id="ARBA00022821"/>
    </source>
</evidence>